<keyword evidence="2" id="KW-1185">Reference proteome</keyword>
<dbReference type="PROSITE" id="PS51257">
    <property type="entry name" value="PROKAR_LIPOPROTEIN"/>
    <property type="match status" value="1"/>
</dbReference>
<gene>
    <name evidence="1" type="ORF">FcAc13_03650</name>
</gene>
<comment type="caution">
    <text evidence="1">The sequence shown here is derived from an EMBL/GenBank/DDBJ whole genome shotgun (WGS) entry which is preliminary data.</text>
</comment>
<evidence type="ECO:0000313" key="2">
    <source>
        <dbReference type="Proteomes" id="UP000651208"/>
    </source>
</evidence>
<organism evidence="1 2">
    <name type="scientific">Frischella japonica</name>
    <dbReference type="NCBI Taxonomy" id="2741544"/>
    <lineage>
        <taxon>Bacteria</taxon>
        <taxon>Pseudomonadati</taxon>
        <taxon>Pseudomonadota</taxon>
        <taxon>Gammaproteobacteria</taxon>
        <taxon>Orbales</taxon>
        <taxon>Orbaceae</taxon>
        <taxon>Frischella</taxon>
    </lineage>
</organism>
<accession>A0ABR7QVZ2</accession>
<dbReference type="Proteomes" id="UP000651208">
    <property type="component" value="Unassembled WGS sequence"/>
</dbReference>
<protein>
    <recommendedName>
        <fullName evidence="3">Lipoprotein</fullName>
    </recommendedName>
</protein>
<name>A0ABR7QVZ2_9GAMM</name>
<proteinExistence type="predicted"/>
<reference evidence="1 2" key="1">
    <citation type="submission" date="2020-06" db="EMBL/GenBank/DDBJ databases">
        <title>Frischella cerana isolated from Apis cerana gut homogenate.</title>
        <authorList>
            <person name="Wolter L.A."/>
            <person name="Suenami S."/>
            <person name="Miyazaki R."/>
        </authorList>
    </citation>
    <scope>NUCLEOTIDE SEQUENCE [LARGE SCALE GENOMIC DNA]</scope>
    <source>
        <strain evidence="1 2">Ac13</strain>
    </source>
</reference>
<evidence type="ECO:0008006" key="3">
    <source>
        <dbReference type="Google" id="ProtNLM"/>
    </source>
</evidence>
<evidence type="ECO:0000313" key="1">
    <source>
        <dbReference type="EMBL" id="MBC9130401.1"/>
    </source>
</evidence>
<sequence>MQLSRLKYAVLLALLLLLSSCQDYKGMKARLVNGYQGLDAYCLYVGRMVNGFPYLAAPLDIWLEESKNISHTTRVNERLAAFEQAGLLSSVLAEGKDGQLYPLYSLTPEGKRYYKTNRTAGFVNIENLNDVQFCFGRREILDVTNIRDRETDLYGGRTTETIVDFTYNLYDVPEWVSHPALRKIKFYNIHFNGDEMNQEGQVYLTKKDGTYYNYGTGRSIGTDRIGYYL</sequence>
<dbReference type="RefSeq" id="WP_187754856.1">
    <property type="nucleotide sequence ID" value="NZ_JABURY010000007.1"/>
</dbReference>
<dbReference type="EMBL" id="JABURY010000007">
    <property type="protein sequence ID" value="MBC9130401.1"/>
    <property type="molecule type" value="Genomic_DNA"/>
</dbReference>